<evidence type="ECO:0000256" key="5">
    <source>
        <dbReference type="ARBA" id="ARBA00023110"/>
    </source>
</evidence>
<dbReference type="InterPro" id="IPR037218">
    <property type="entry name" value="PTPA_sf"/>
</dbReference>
<evidence type="ECO:0000256" key="1">
    <source>
        <dbReference type="ARBA" id="ARBA00000971"/>
    </source>
</evidence>
<comment type="caution">
    <text evidence="9">The sequence shown here is derived from an EMBL/GenBank/DDBJ whole genome shotgun (WGS) entry which is preliminary data.</text>
</comment>
<gene>
    <name evidence="9" type="ORF">AAE3_LOCUS7947</name>
</gene>
<evidence type="ECO:0000256" key="4">
    <source>
        <dbReference type="ARBA" id="ARBA00022490"/>
    </source>
</evidence>
<dbReference type="InterPro" id="IPR004327">
    <property type="entry name" value="Phstyr_phstse_ac"/>
</dbReference>
<organism evidence="9 10">
    <name type="scientific">Cyclocybe aegerita</name>
    <name type="common">Black poplar mushroom</name>
    <name type="synonym">Agrocybe aegerita</name>
    <dbReference type="NCBI Taxonomy" id="1973307"/>
    <lineage>
        <taxon>Eukaryota</taxon>
        <taxon>Fungi</taxon>
        <taxon>Dikarya</taxon>
        <taxon>Basidiomycota</taxon>
        <taxon>Agaricomycotina</taxon>
        <taxon>Agaricomycetes</taxon>
        <taxon>Agaricomycetidae</taxon>
        <taxon>Agaricales</taxon>
        <taxon>Agaricineae</taxon>
        <taxon>Bolbitiaceae</taxon>
        <taxon>Cyclocybe</taxon>
    </lineage>
</organism>
<comment type="subcellular location">
    <subcellularLocation>
        <location evidence="2 7">Cytoplasm</location>
    </subcellularLocation>
</comment>
<dbReference type="AlphaFoldDB" id="A0A8S0VX11"/>
<keyword evidence="10" id="KW-1185">Reference proteome</keyword>
<evidence type="ECO:0000256" key="6">
    <source>
        <dbReference type="ARBA" id="ARBA00023235"/>
    </source>
</evidence>
<reference evidence="9 10" key="1">
    <citation type="submission" date="2020-01" db="EMBL/GenBank/DDBJ databases">
        <authorList>
            <person name="Gupta K D."/>
        </authorList>
    </citation>
    <scope>NUCLEOTIDE SEQUENCE [LARGE SCALE GENOMIC DNA]</scope>
</reference>
<dbReference type="GO" id="GO:0005737">
    <property type="term" value="C:cytoplasm"/>
    <property type="evidence" value="ECO:0007669"/>
    <property type="project" value="UniProtKB-SubCell"/>
</dbReference>
<evidence type="ECO:0000313" key="9">
    <source>
        <dbReference type="EMBL" id="CAA7265754.1"/>
    </source>
</evidence>
<dbReference type="EC" id="5.2.1.8" evidence="7"/>
<evidence type="ECO:0000256" key="3">
    <source>
        <dbReference type="ARBA" id="ARBA00011019"/>
    </source>
</evidence>
<keyword evidence="5 7" id="KW-0697">Rotamase</keyword>
<dbReference type="GO" id="GO:0007052">
    <property type="term" value="P:mitotic spindle organization"/>
    <property type="evidence" value="ECO:0007669"/>
    <property type="project" value="TreeGrafter"/>
</dbReference>
<dbReference type="SUPFAM" id="SSF140984">
    <property type="entry name" value="PTPA-like"/>
    <property type="match status" value="1"/>
</dbReference>
<dbReference type="GO" id="GO:0000159">
    <property type="term" value="C:protein phosphatase type 2A complex"/>
    <property type="evidence" value="ECO:0007669"/>
    <property type="project" value="TreeGrafter"/>
</dbReference>
<dbReference type="Gene3D" id="1.20.120.1150">
    <property type="match status" value="1"/>
</dbReference>
<dbReference type="InterPro" id="IPR043170">
    <property type="entry name" value="PTPA_C_lid"/>
</dbReference>
<accession>A0A8S0VX11</accession>
<dbReference type="GO" id="GO:0008160">
    <property type="term" value="F:protein tyrosine phosphatase activator activity"/>
    <property type="evidence" value="ECO:0007669"/>
    <property type="project" value="TreeGrafter"/>
</dbReference>
<sequence>MTLPSAASLNSHFSAKLEDAMENQLRELREVTIDDVARLHCLPSTKIRSESDLDYWKTTRSYADYLLFLRRLNESVVGFSLPWNPTRHTESGEKMMSLLDQLDAWIEDIPPLKTPQRFGNLAFRTWGQRLEEKAGGLLEQLLSPTYSSVIPHVKPYLLVSFGSFTRMDYGTGHETSFGLFLFCLTLVRFFKPVVEEERSLVLTVFLRYLKLCWKLQDTYKLEPAGSHGVWGLDDSCFLPYIFGSGQLRDQTEIPVSAVLQRPLPPTNLYFMSIMRILDVKYGPFHEHSSQLHSIATAVPNWGKVNSGLFKMYEAEVLGKRVVVQHIPLGGLLEWEHEHGLSTRSQTAPYPTSPGASQIYPSTAAPWATPKLSSFPAPTAPRQVQHLPDSGSQHPGPSSASPRPRRPL</sequence>
<dbReference type="CDD" id="cd04087">
    <property type="entry name" value="PTPA"/>
    <property type="match status" value="1"/>
</dbReference>
<dbReference type="PANTHER" id="PTHR10012">
    <property type="entry name" value="SERINE/THREONINE-PROTEIN PHOSPHATASE 2A REGULATORY SUBUNIT B"/>
    <property type="match status" value="1"/>
</dbReference>
<evidence type="ECO:0000313" key="10">
    <source>
        <dbReference type="Proteomes" id="UP000467700"/>
    </source>
</evidence>
<dbReference type="GO" id="GO:0005634">
    <property type="term" value="C:nucleus"/>
    <property type="evidence" value="ECO:0007669"/>
    <property type="project" value="TreeGrafter"/>
</dbReference>
<evidence type="ECO:0000256" key="7">
    <source>
        <dbReference type="RuleBase" id="RU361210"/>
    </source>
</evidence>
<protein>
    <recommendedName>
        <fullName evidence="7">Serine/threonine-protein phosphatase 2A activator</fullName>
        <ecNumber evidence="7">5.2.1.8</ecNumber>
    </recommendedName>
    <alternativeName>
        <fullName evidence="7">Phosphotyrosyl phosphatase activator</fullName>
    </alternativeName>
</protein>
<proteinExistence type="inferred from homology"/>
<dbReference type="EMBL" id="CACVBS010000050">
    <property type="protein sequence ID" value="CAA7265754.1"/>
    <property type="molecule type" value="Genomic_DNA"/>
</dbReference>
<evidence type="ECO:0000256" key="2">
    <source>
        <dbReference type="ARBA" id="ARBA00004496"/>
    </source>
</evidence>
<evidence type="ECO:0000256" key="8">
    <source>
        <dbReference type="SAM" id="MobiDB-lite"/>
    </source>
</evidence>
<comment type="catalytic activity">
    <reaction evidence="1 7">
        <text>[protein]-peptidylproline (omega=180) = [protein]-peptidylproline (omega=0)</text>
        <dbReference type="Rhea" id="RHEA:16237"/>
        <dbReference type="Rhea" id="RHEA-COMP:10747"/>
        <dbReference type="Rhea" id="RHEA-COMP:10748"/>
        <dbReference type="ChEBI" id="CHEBI:83833"/>
        <dbReference type="ChEBI" id="CHEBI:83834"/>
        <dbReference type="EC" id="5.2.1.8"/>
    </reaction>
</comment>
<comment type="similarity">
    <text evidence="3 7">Belongs to the PTPA-type PPIase family.</text>
</comment>
<keyword evidence="4 7" id="KW-0963">Cytoplasm</keyword>
<name>A0A8S0VX11_CYCAE</name>
<dbReference type="Proteomes" id="UP000467700">
    <property type="component" value="Unassembled WGS sequence"/>
</dbReference>
<comment type="function">
    <text evidence="7">PPIases accelerate the folding of proteins. It catalyzes the cis-trans isomerization of proline imidic peptide bonds in oligopeptides.</text>
</comment>
<dbReference type="Pfam" id="PF03095">
    <property type="entry name" value="PTPA"/>
    <property type="match status" value="1"/>
</dbReference>
<feature type="region of interest" description="Disordered" evidence="8">
    <location>
        <begin position="342"/>
        <end position="407"/>
    </location>
</feature>
<dbReference type="OrthoDB" id="16120at2759"/>
<dbReference type="GO" id="GO:0003755">
    <property type="term" value="F:peptidyl-prolyl cis-trans isomerase activity"/>
    <property type="evidence" value="ECO:0007669"/>
    <property type="project" value="UniProtKB-KW"/>
</dbReference>
<keyword evidence="6 7" id="KW-0413">Isomerase</keyword>
<feature type="compositionally biased region" description="Polar residues" evidence="8">
    <location>
        <begin position="342"/>
        <end position="360"/>
    </location>
</feature>
<dbReference type="PANTHER" id="PTHR10012:SF0">
    <property type="entry name" value="SERINE_THREONINE-PROTEIN PHOSPHATASE 2A ACTIVATOR"/>
    <property type="match status" value="1"/>
</dbReference>